<gene>
    <name evidence="2" type="ORF">HZH66_011901</name>
</gene>
<accession>A0A834MWC1</accession>
<feature type="compositionally biased region" description="Low complexity" evidence="1">
    <location>
        <begin position="16"/>
        <end position="35"/>
    </location>
</feature>
<keyword evidence="3" id="KW-1185">Reference proteome</keyword>
<comment type="caution">
    <text evidence="2">The sequence shown here is derived from an EMBL/GenBank/DDBJ whole genome shotgun (WGS) entry which is preliminary data.</text>
</comment>
<reference evidence="2" key="1">
    <citation type="journal article" date="2020" name="G3 (Bethesda)">
        <title>High-Quality Assemblies for Three Invasive Social Wasps from the &lt;i&gt;Vespula&lt;/i&gt; Genus.</title>
        <authorList>
            <person name="Harrop T.W.R."/>
            <person name="Guhlin J."/>
            <person name="McLaughlin G.M."/>
            <person name="Permina E."/>
            <person name="Stockwell P."/>
            <person name="Gilligan J."/>
            <person name="Le Lec M.F."/>
            <person name="Gruber M.A.M."/>
            <person name="Quinn O."/>
            <person name="Lovegrove M."/>
            <person name="Duncan E.J."/>
            <person name="Remnant E.J."/>
            <person name="Van Eeckhoven J."/>
            <person name="Graham B."/>
            <person name="Knapp R.A."/>
            <person name="Langford K.W."/>
            <person name="Kronenberg Z."/>
            <person name="Press M.O."/>
            <person name="Eacker S.M."/>
            <person name="Wilson-Rankin E.E."/>
            <person name="Purcell J."/>
            <person name="Lester P.J."/>
            <person name="Dearden P.K."/>
        </authorList>
    </citation>
    <scope>NUCLEOTIDE SEQUENCE</scope>
    <source>
        <strain evidence="2">Marl-1</strain>
    </source>
</reference>
<evidence type="ECO:0000313" key="3">
    <source>
        <dbReference type="Proteomes" id="UP000614350"/>
    </source>
</evidence>
<protein>
    <submittedName>
        <fullName evidence="2">Uncharacterized protein</fullName>
    </submittedName>
</protein>
<sequence length="102" mass="10612">MVLVVVIVNSDDDDITTTTINSSSSSSSGSSSSSSDGGGGGGGNSNNLIIRLARVTGLPESTREGHDECSRGPRSNLYSPIVGLPIESFCHRGILRDHKSMF</sequence>
<evidence type="ECO:0000256" key="1">
    <source>
        <dbReference type="SAM" id="MobiDB-lite"/>
    </source>
</evidence>
<proteinExistence type="predicted"/>
<dbReference type="AlphaFoldDB" id="A0A834MWC1"/>
<organism evidence="2 3">
    <name type="scientific">Vespula vulgaris</name>
    <name type="common">Yellow jacket</name>
    <name type="synonym">Wasp</name>
    <dbReference type="NCBI Taxonomy" id="7454"/>
    <lineage>
        <taxon>Eukaryota</taxon>
        <taxon>Metazoa</taxon>
        <taxon>Ecdysozoa</taxon>
        <taxon>Arthropoda</taxon>
        <taxon>Hexapoda</taxon>
        <taxon>Insecta</taxon>
        <taxon>Pterygota</taxon>
        <taxon>Neoptera</taxon>
        <taxon>Endopterygota</taxon>
        <taxon>Hymenoptera</taxon>
        <taxon>Apocrita</taxon>
        <taxon>Aculeata</taxon>
        <taxon>Vespoidea</taxon>
        <taxon>Vespidae</taxon>
        <taxon>Vespinae</taxon>
        <taxon>Vespula</taxon>
    </lineage>
</organism>
<evidence type="ECO:0000313" key="2">
    <source>
        <dbReference type="EMBL" id="KAF7386059.1"/>
    </source>
</evidence>
<name>A0A834MWC1_VESVU</name>
<dbReference type="Proteomes" id="UP000614350">
    <property type="component" value="Unassembled WGS sequence"/>
</dbReference>
<dbReference type="EMBL" id="JACSEA010000014">
    <property type="protein sequence ID" value="KAF7386059.1"/>
    <property type="molecule type" value="Genomic_DNA"/>
</dbReference>
<feature type="region of interest" description="Disordered" evidence="1">
    <location>
        <begin position="15"/>
        <end position="47"/>
    </location>
</feature>